<feature type="transmembrane region" description="Helical" evidence="1">
    <location>
        <begin position="246"/>
        <end position="263"/>
    </location>
</feature>
<evidence type="ECO:0000313" key="2">
    <source>
        <dbReference type="EMBL" id="KAI0499603.1"/>
    </source>
</evidence>
<proteinExistence type="predicted"/>
<dbReference type="EMBL" id="JAGYWB010000013">
    <property type="protein sequence ID" value="KAI0499603.1"/>
    <property type="molecule type" value="Genomic_DNA"/>
</dbReference>
<dbReference type="Proteomes" id="UP000829196">
    <property type="component" value="Unassembled WGS sequence"/>
</dbReference>
<feature type="transmembrane region" description="Helical" evidence="1">
    <location>
        <begin position="180"/>
        <end position="200"/>
    </location>
</feature>
<comment type="caution">
    <text evidence="2">The sequence shown here is derived from an EMBL/GenBank/DDBJ whole genome shotgun (WGS) entry which is preliminary data.</text>
</comment>
<keyword evidence="1" id="KW-1133">Transmembrane helix</keyword>
<feature type="transmembrane region" description="Helical" evidence="1">
    <location>
        <begin position="144"/>
        <end position="168"/>
    </location>
</feature>
<name>A0A8T3AT24_DENNO</name>
<protein>
    <submittedName>
        <fullName evidence="2">Uncharacterized protein</fullName>
    </submittedName>
</protein>
<evidence type="ECO:0000256" key="1">
    <source>
        <dbReference type="SAM" id="Phobius"/>
    </source>
</evidence>
<organism evidence="2 3">
    <name type="scientific">Dendrobium nobile</name>
    <name type="common">Orchid</name>
    <dbReference type="NCBI Taxonomy" id="94219"/>
    <lineage>
        <taxon>Eukaryota</taxon>
        <taxon>Viridiplantae</taxon>
        <taxon>Streptophyta</taxon>
        <taxon>Embryophyta</taxon>
        <taxon>Tracheophyta</taxon>
        <taxon>Spermatophyta</taxon>
        <taxon>Magnoliopsida</taxon>
        <taxon>Liliopsida</taxon>
        <taxon>Asparagales</taxon>
        <taxon>Orchidaceae</taxon>
        <taxon>Epidendroideae</taxon>
        <taxon>Malaxideae</taxon>
        <taxon>Dendrobiinae</taxon>
        <taxon>Dendrobium</taxon>
    </lineage>
</organism>
<keyword evidence="1" id="KW-0812">Transmembrane</keyword>
<sequence>MFLVHEAGVAVEEANGLAFNTDKSTFIVARNEAKYDNIKMDPILIINNIKRKVSQLFNFSVISSKTFAKCADLAESFGILLDTTLVNTLDSFVYWIKPKPPYVKLNMDGVVDRENSGAGGLNRDVFGEILAAFAAPVLNRNFRLYCFLSFLVLEKLGVFWSGLVDILWRLQGLGFLEIGFWLFWLGFLVKGFVLFCYLALFQVGEFWEVFFVGGRLCVGAEGNCFYWILESAAFVRKIEPKDYPRIFLFWVLLLHTPYYFLGAEPPRDVSSVDAVACFVAWVEFLFVAV</sequence>
<accession>A0A8T3AT24</accession>
<dbReference type="AlphaFoldDB" id="A0A8T3AT24"/>
<reference evidence="2" key="1">
    <citation type="journal article" date="2022" name="Front. Genet.">
        <title>Chromosome-Scale Assembly of the Dendrobium nobile Genome Provides Insights Into the Molecular Mechanism of the Biosynthesis of the Medicinal Active Ingredient of Dendrobium.</title>
        <authorList>
            <person name="Xu Q."/>
            <person name="Niu S.-C."/>
            <person name="Li K.-L."/>
            <person name="Zheng P.-J."/>
            <person name="Zhang X.-J."/>
            <person name="Jia Y."/>
            <person name="Liu Y."/>
            <person name="Niu Y.-X."/>
            <person name="Yu L.-H."/>
            <person name="Chen D.-F."/>
            <person name="Zhang G.-Q."/>
        </authorList>
    </citation>
    <scope>NUCLEOTIDE SEQUENCE</scope>
    <source>
        <tissue evidence="2">Leaf</tissue>
    </source>
</reference>
<keyword evidence="3" id="KW-1185">Reference proteome</keyword>
<gene>
    <name evidence="2" type="ORF">KFK09_017809</name>
</gene>
<keyword evidence="1" id="KW-0472">Membrane</keyword>
<evidence type="ECO:0000313" key="3">
    <source>
        <dbReference type="Proteomes" id="UP000829196"/>
    </source>
</evidence>